<dbReference type="Gene3D" id="3.40.710.10">
    <property type="entry name" value="DD-peptidase/beta-lactamase superfamily"/>
    <property type="match status" value="1"/>
</dbReference>
<keyword evidence="2" id="KW-0378">Hydrolase</keyword>
<dbReference type="InterPro" id="IPR012338">
    <property type="entry name" value="Beta-lactam/transpept-like"/>
</dbReference>
<sequence>MKISQLEYNIRRLIEPYPDKFSIAIAAGDERIVINADQPKKAASLIKIPLLIEAFRQIEIGILDPNELVYIDEHMKVGGAGVINQMTNSNIYSYINLLELMIIVSDNTAANIILDKIGIEQANHLAEQLNCMDTRLQRRFMDFHAQNMGYENRTTARDIQLFLQTITFENDFLDQQSRKSILRIMSNQQLSHKLGTYLPSDTDLHMYSKSGELSGVEHDAAIIKYRNRRIEAAILTDGWENNGVGSRHIAEIGKMLFEYITS</sequence>
<dbReference type="Proteomes" id="UP001595989">
    <property type="component" value="Unassembled WGS sequence"/>
</dbReference>
<evidence type="ECO:0000313" key="3">
    <source>
        <dbReference type="Proteomes" id="UP001595989"/>
    </source>
</evidence>
<feature type="domain" description="Beta-lactamase class A catalytic" evidence="1">
    <location>
        <begin position="29"/>
        <end position="236"/>
    </location>
</feature>
<comment type="caution">
    <text evidence="2">The sequence shown here is derived from an EMBL/GenBank/DDBJ whole genome shotgun (WGS) entry which is preliminary data.</text>
</comment>
<keyword evidence="3" id="KW-1185">Reference proteome</keyword>
<dbReference type="PANTHER" id="PTHR35333">
    <property type="entry name" value="BETA-LACTAMASE"/>
    <property type="match status" value="1"/>
</dbReference>
<dbReference type="InterPro" id="IPR045155">
    <property type="entry name" value="Beta-lactam_cat"/>
</dbReference>
<gene>
    <name evidence="2" type="ORF">ACFO3D_08210</name>
</gene>
<dbReference type="GO" id="GO:0016787">
    <property type="term" value="F:hydrolase activity"/>
    <property type="evidence" value="ECO:0007669"/>
    <property type="project" value="UniProtKB-KW"/>
</dbReference>
<evidence type="ECO:0000259" key="1">
    <source>
        <dbReference type="Pfam" id="PF13354"/>
    </source>
</evidence>
<dbReference type="EMBL" id="JBHSFU010000004">
    <property type="protein sequence ID" value="MFC4558194.1"/>
    <property type="molecule type" value="Genomic_DNA"/>
</dbReference>
<protein>
    <submittedName>
        <fullName evidence="2">Serine hydrolase</fullName>
    </submittedName>
</protein>
<proteinExistence type="predicted"/>
<accession>A0ABV9DH78</accession>
<organism evidence="2 3">
    <name type="scientific">Virgibacillus kekensis</name>
    <dbReference type="NCBI Taxonomy" id="202261"/>
    <lineage>
        <taxon>Bacteria</taxon>
        <taxon>Bacillati</taxon>
        <taxon>Bacillota</taxon>
        <taxon>Bacilli</taxon>
        <taxon>Bacillales</taxon>
        <taxon>Bacillaceae</taxon>
        <taxon>Virgibacillus</taxon>
    </lineage>
</organism>
<dbReference type="Pfam" id="PF13354">
    <property type="entry name" value="Beta-lactamase2"/>
    <property type="match status" value="1"/>
</dbReference>
<dbReference type="InterPro" id="IPR000871">
    <property type="entry name" value="Beta-lactam_class-A"/>
</dbReference>
<dbReference type="RefSeq" id="WP_390294659.1">
    <property type="nucleotide sequence ID" value="NZ_JBHSFU010000004.1"/>
</dbReference>
<name>A0ABV9DH78_9BACI</name>
<evidence type="ECO:0000313" key="2">
    <source>
        <dbReference type="EMBL" id="MFC4558194.1"/>
    </source>
</evidence>
<dbReference type="PANTHER" id="PTHR35333:SF3">
    <property type="entry name" value="BETA-LACTAMASE-TYPE TRANSPEPTIDASE FOLD CONTAINING PROTEIN"/>
    <property type="match status" value="1"/>
</dbReference>
<reference evidence="3" key="1">
    <citation type="journal article" date="2019" name="Int. J. Syst. Evol. Microbiol.">
        <title>The Global Catalogue of Microorganisms (GCM) 10K type strain sequencing project: providing services to taxonomists for standard genome sequencing and annotation.</title>
        <authorList>
            <consortium name="The Broad Institute Genomics Platform"/>
            <consortium name="The Broad Institute Genome Sequencing Center for Infectious Disease"/>
            <person name="Wu L."/>
            <person name="Ma J."/>
        </authorList>
    </citation>
    <scope>NUCLEOTIDE SEQUENCE [LARGE SCALE GENOMIC DNA]</scope>
    <source>
        <strain evidence="3">CGMCC 4.7426</strain>
    </source>
</reference>
<dbReference type="SUPFAM" id="SSF56601">
    <property type="entry name" value="beta-lactamase/transpeptidase-like"/>
    <property type="match status" value="1"/>
</dbReference>